<feature type="region of interest" description="Disordered" evidence="1">
    <location>
        <begin position="1"/>
        <end position="31"/>
    </location>
</feature>
<evidence type="ECO:0000313" key="2">
    <source>
        <dbReference type="EMBL" id="RXH79578.1"/>
    </source>
</evidence>
<accession>A0A498I768</accession>
<name>A0A498I768_MALDO</name>
<organism evidence="2 3">
    <name type="scientific">Malus domestica</name>
    <name type="common">Apple</name>
    <name type="synonym">Pyrus malus</name>
    <dbReference type="NCBI Taxonomy" id="3750"/>
    <lineage>
        <taxon>Eukaryota</taxon>
        <taxon>Viridiplantae</taxon>
        <taxon>Streptophyta</taxon>
        <taxon>Embryophyta</taxon>
        <taxon>Tracheophyta</taxon>
        <taxon>Spermatophyta</taxon>
        <taxon>Magnoliopsida</taxon>
        <taxon>eudicotyledons</taxon>
        <taxon>Gunneridae</taxon>
        <taxon>Pentapetalae</taxon>
        <taxon>rosids</taxon>
        <taxon>fabids</taxon>
        <taxon>Rosales</taxon>
        <taxon>Rosaceae</taxon>
        <taxon>Amygdaloideae</taxon>
        <taxon>Maleae</taxon>
        <taxon>Malus</taxon>
    </lineage>
</organism>
<dbReference type="AlphaFoldDB" id="A0A498I768"/>
<proteinExistence type="predicted"/>
<comment type="caution">
    <text evidence="2">The sequence shown here is derived from an EMBL/GenBank/DDBJ whole genome shotgun (WGS) entry which is preliminary data.</text>
</comment>
<evidence type="ECO:0000256" key="1">
    <source>
        <dbReference type="SAM" id="MobiDB-lite"/>
    </source>
</evidence>
<dbReference type="EMBL" id="RDQH01000339">
    <property type="protein sequence ID" value="RXH79578.1"/>
    <property type="molecule type" value="Genomic_DNA"/>
</dbReference>
<dbReference type="Proteomes" id="UP000290289">
    <property type="component" value="Chromosome 13"/>
</dbReference>
<gene>
    <name evidence="2" type="ORF">DVH24_040725</name>
</gene>
<protein>
    <submittedName>
        <fullName evidence="2">Uncharacterized protein</fullName>
    </submittedName>
</protein>
<evidence type="ECO:0000313" key="3">
    <source>
        <dbReference type="Proteomes" id="UP000290289"/>
    </source>
</evidence>
<reference evidence="2 3" key="1">
    <citation type="submission" date="2018-10" db="EMBL/GenBank/DDBJ databases">
        <title>A high-quality apple genome assembly.</title>
        <authorList>
            <person name="Hu J."/>
        </authorList>
    </citation>
    <scope>NUCLEOTIDE SEQUENCE [LARGE SCALE GENOMIC DNA]</scope>
    <source>
        <strain evidence="3">cv. HFTH1</strain>
        <tissue evidence="2">Young leaf</tissue>
    </source>
</reference>
<feature type="compositionally biased region" description="Basic and acidic residues" evidence="1">
    <location>
        <begin position="1"/>
        <end position="23"/>
    </location>
</feature>
<keyword evidence="3" id="KW-1185">Reference proteome</keyword>
<sequence>MDKESKWRHDPQLASTTHEEGKGGSRAADATGQTNCLRANAPAVALLRLGLTESARNANWLPSEDVALCLAWVSIAEDGFVGCFQTIDTMWGRIYKKFLANNPGTIGENLEYKDDVNLASKLSTNNGTLWRSPLSVVHRNLASGSNVEYTVNSHI</sequence>